<evidence type="ECO:0000259" key="2">
    <source>
        <dbReference type="Pfam" id="PF02470"/>
    </source>
</evidence>
<comment type="caution">
    <text evidence="3">The sequence shown here is derived from an EMBL/GenBank/DDBJ whole genome shotgun (WGS) entry which is preliminary data.</text>
</comment>
<dbReference type="PANTHER" id="PTHR33371:SF4">
    <property type="entry name" value="INTERMEMBRANE PHOSPHOLIPID TRANSPORT SYSTEM BINDING PROTEIN MLAD"/>
    <property type="match status" value="1"/>
</dbReference>
<dbReference type="OrthoDB" id="260338at2"/>
<name>A0A5C6F423_9BACT</name>
<keyword evidence="1" id="KW-1133">Transmembrane helix</keyword>
<dbReference type="PANTHER" id="PTHR33371">
    <property type="entry name" value="INTERMEMBRANE PHOSPHOLIPID TRANSPORT SYSTEM BINDING PROTEIN MLAD-RELATED"/>
    <property type="match status" value="1"/>
</dbReference>
<keyword evidence="1" id="KW-0812">Transmembrane</keyword>
<dbReference type="InterPro" id="IPR003399">
    <property type="entry name" value="Mce/MlaD"/>
</dbReference>
<dbReference type="Pfam" id="PF02470">
    <property type="entry name" value="MlaD"/>
    <property type="match status" value="1"/>
</dbReference>
<keyword evidence="1" id="KW-0472">Membrane</keyword>
<evidence type="ECO:0000313" key="4">
    <source>
        <dbReference type="Proteomes" id="UP000317977"/>
    </source>
</evidence>
<protein>
    <recommendedName>
        <fullName evidence="2">Mce/MlaD domain-containing protein</fullName>
    </recommendedName>
</protein>
<dbReference type="AlphaFoldDB" id="A0A5C6F423"/>
<organism evidence="3 4">
    <name type="scientific">Rubripirellula reticaptiva</name>
    <dbReference type="NCBI Taxonomy" id="2528013"/>
    <lineage>
        <taxon>Bacteria</taxon>
        <taxon>Pseudomonadati</taxon>
        <taxon>Planctomycetota</taxon>
        <taxon>Planctomycetia</taxon>
        <taxon>Pirellulales</taxon>
        <taxon>Pirellulaceae</taxon>
        <taxon>Rubripirellula</taxon>
    </lineage>
</organism>
<keyword evidence="4" id="KW-1185">Reference proteome</keyword>
<dbReference type="EMBL" id="SJPX01000002">
    <property type="protein sequence ID" value="TWU55284.1"/>
    <property type="molecule type" value="Genomic_DNA"/>
</dbReference>
<dbReference type="InterPro" id="IPR052336">
    <property type="entry name" value="MlaD_Phospholipid_Transporter"/>
</dbReference>
<evidence type="ECO:0000313" key="3">
    <source>
        <dbReference type="EMBL" id="TWU55284.1"/>
    </source>
</evidence>
<feature type="transmembrane region" description="Helical" evidence="1">
    <location>
        <begin position="12"/>
        <end position="31"/>
    </location>
</feature>
<dbReference type="RefSeq" id="WP_146533502.1">
    <property type="nucleotide sequence ID" value="NZ_SJPX01000002.1"/>
</dbReference>
<evidence type="ECO:0000256" key="1">
    <source>
        <dbReference type="SAM" id="Phobius"/>
    </source>
</evidence>
<dbReference type="Proteomes" id="UP000317977">
    <property type="component" value="Unassembled WGS sequence"/>
</dbReference>
<accession>A0A5C6F423</accession>
<feature type="domain" description="Mce/MlaD" evidence="2">
    <location>
        <begin position="38"/>
        <end position="112"/>
    </location>
</feature>
<proteinExistence type="predicted"/>
<reference evidence="3 4" key="1">
    <citation type="submission" date="2019-02" db="EMBL/GenBank/DDBJ databases">
        <title>Deep-cultivation of Planctomycetes and their phenomic and genomic characterization uncovers novel biology.</title>
        <authorList>
            <person name="Wiegand S."/>
            <person name="Jogler M."/>
            <person name="Boedeker C."/>
            <person name="Pinto D."/>
            <person name="Vollmers J."/>
            <person name="Rivas-Marin E."/>
            <person name="Kohn T."/>
            <person name="Peeters S.H."/>
            <person name="Heuer A."/>
            <person name="Rast P."/>
            <person name="Oberbeckmann S."/>
            <person name="Bunk B."/>
            <person name="Jeske O."/>
            <person name="Meyerdierks A."/>
            <person name="Storesund J.E."/>
            <person name="Kallscheuer N."/>
            <person name="Luecker S."/>
            <person name="Lage O.M."/>
            <person name="Pohl T."/>
            <person name="Merkel B.J."/>
            <person name="Hornburger P."/>
            <person name="Mueller R.-W."/>
            <person name="Bruemmer F."/>
            <person name="Labrenz M."/>
            <person name="Spormann A.M."/>
            <person name="Op Den Camp H."/>
            <person name="Overmann J."/>
            <person name="Amann R."/>
            <person name="Jetten M.S.M."/>
            <person name="Mascher T."/>
            <person name="Medema M.H."/>
            <person name="Devos D.P."/>
            <person name="Kaster A.-K."/>
            <person name="Ovreas L."/>
            <person name="Rohde M."/>
            <person name="Galperin M.Y."/>
            <person name="Jogler C."/>
        </authorList>
    </citation>
    <scope>NUCLEOTIDE SEQUENCE [LARGE SCALE GENOMIC DNA]</scope>
    <source>
        <strain evidence="3 4">Poly59</strain>
    </source>
</reference>
<sequence>MDENKLKFGVGVLVISSIGAAIILTFLFGAFPSVFNNEYSLNVAFESAEGIGLNTAVYRDGVQIGRVSKIRLQEEGGVLVSLAMDADQRLTHRYVPRIGSGNLVTGDSKLEFVRANPDSSILPEEIRKDPKLLNAEFSDDEFLKYGSKTPSMFDMQNGIQSSVDAIQLAAQSISNAGESVNQLAIEVRQVVSGTDGRIDAVSQEAVEALEEFQGAIRDARAIIGNPKTRADLEASIAELPVLLRGARETLDATQETFKSFERVGVQFEKVGAIAEDAVESAKKTVDGANGVIGNAEKTFANLEKFTEPFAARGDELAEQVLLTLGSVERTLAQVEVFAGALNNSNGTVKRLLEDDELYYQVRRTVENIEMATARIRPIMDDVRVFTDKIARDPRELGVRGALSKRPSGSGLK</sequence>
<gene>
    <name evidence="3" type="ORF">Poly59_15810</name>
</gene>